<dbReference type="Proteomes" id="UP001652700">
    <property type="component" value="Unplaced"/>
</dbReference>
<accession>A0ABM5L6G4</accession>
<evidence type="ECO:0000256" key="1">
    <source>
        <dbReference type="ARBA" id="ARBA00001968"/>
    </source>
</evidence>
<comment type="subcellular location">
    <subcellularLocation>
        <location evidence="2">Nucleus</location>
    </subcellularLocation>
</comment>
<evidence type="ECO:0000256" key="3">
    <source>
        <dbReference type="ARBA" id="ARBA00006958"/>
    </source>
</evidence>
<organism evidence="9 10">
    <name type="scientific">Diabrotica virgifera virgifera</name>
    <name type="common">western corn rootworm</name>
    <dbReference type="NCBI Taxonomy" id="50390"/>
    <lineage>
        <taxon>Eukaryota</taxon>
        <taxon>Metazoa</taxon>
        <taxon>Ecdysozoa</taxon>
        <taxon>Arthropoda</taxon>
        <taxon>Hexapoda</taxon>
        <taxon>Insecta</taxon>
        <taxon>Pterygota</taxon>
        <taxon>Neoptera</taxon>
        <taxon>Endopterygota</taxon>
        <taxon>Coleoptera</taxon>
        <taxon>Polyphaga</taxon>
        <taxon>Cucujiformia</taxon>
        <taxon>Chrysomeloidea</taxon>
        <taxon>Chrysomelidae</taxon>
        <taxon>Galerucinae</taxon>
        <taxon>Diabroticina</taxon>
        <taxon>Diabroticites</taxon>
        <taxon>Diabrotica</taxon>
    </lineage>
</organism>
<comment type="similarity">
    <text evidence="3">Belongs to the HARBI1 family.</text>
</comment>
<dbReference type="EnsemblMetazoa" id="XM_050662069.1">
    <property type="protein sequence ID" value="XP_050518026.1"/>
    <property type="gene ID" value="LOC126892514"/>
</dbReference>
<proteinExistence type="inferred from homology"/>
<evidence type="ECO:0000256" key="7">
    <source>
        <dbReference type="ARBA" id="ARBA00023242"/>
    </source>
</evidence>
<name>A0ABM5L6G4_DIAVI</name>
<keyword evidence="4" id="KW-0540">Nuclease</keyword>
<evidence type="ECO:0000256" key="6">
    <source>
        <dbReference type="ARBA" id="ARBA00022801"/>
    </source>
</evidence>
<dbReference type="PANTHER" id="PTHR22930:SF85">
    <property type="entry name" value="GH03217P-RELATED"/>
    <property type="match status" value="1"/>
</dbReference>
<dbReference type="PANTHER" id="PTHR22930">
    <property type="match status" value="1"/>
</dbReference>
<evidence type="ECO:0000313" key="9">
    <source>
        <dbReference type="EnsemblMetazoa" id="XP_050518026.1"/>
    </source>
</evidence>
<comment type="cofactor">
    <cofactor evidence="1">
        <name>a divalent metal cation</name>
        <dbReference type="ChEBI" id="CHEBI:60240"/>
    </cofactor>
</comment>
<dbReference type="RefSeq" id="XP_050518026.1">
    <property type="nucleotide sequence ID" value="XM_050662069.1"/>
</dbReference>
<protein>
    <recommendedName>
        <fullName evidence="8">DDE Tnp4 domain-containing protein</fullName>
    </recommendedName>
</protein>
<feature type="domain" description="DDE Tnp4" evidence="8">
    <location>
        <begin position="195"/>
        <end position="371"/>
    </location>
</feature>
<evidence type="ECO:0000256" key="4">
    <source>
        <dbReference type="ARBA" id="ARBA00022722"/>
    </source>
</evidence>
<evidence type="ECO:0000313" key="10">
    <source>
        <dbReference type="Proteomes" id="UP001652700"/>
    </source>
</evidence>
<keyword evidence="6" id="KW-0378">Hydrolase</keyword>
<keyword evidence="7" id="KW-0539">Nucleus</keyword>
<dbReference type="InterPro" id="IPR027806">
    <property type="entry name" value="HARBI1_dom"/>
</dbReference>
<dbReference type="GeneID" id="126892514"/>
<reference evidence="9" key="1">
    <citation type="submission" date="2025-05" db="UniProtKB">
        <authorList>
            <consortium name="EnsemblMetazoa"/>
        </authorList>
    </citation>
    <scope>IDENTIFICATION</scope>
</reference>
<evidence type="ECO:0000256" key="5">
    <source>
        <dbReference type="ARBA" id="ARBA00022723"/>
    </source>
</evidence>
<dbReference type="InterPro" id="IPR045249">
    <property type="entry name" value="HARBI1-like"/>
</dbReference>
<sequence length="420" mass="48624">MVVSCIFVLLPIYFLYFVHIKMEENIALFFIDDNDLDMNLVGYMAANLAEPLQNDLQIRERHPRNRNENYYEMVIPGYTDFQFYEHFRMTREMAEELVHIVGNNHPLEDRNKLAPLRKKILFSIWILSKPESFLATGDRFGLPTSTGHLIFKEIINIICSLMPQYIRWPDLNDYAVSSQVFQERTHGFPGIIGAIDGCHIPIKQPIGNNIDFYNRKGFHSIILQGIQLLLMLNSTLHNIFYNCVLGICDHTGKFIDVFIGMPGRMHDSRVFRNSPVFRRINNRQNYLIPEHFHLLGDAAYPLITNVMTPFRDTGHLTEAQTRYNRKLSVARSIIERTFGILKSKFRRLKYLDIANIELGNTIIAAACVLHNFTYRGQDNDEYNEELIDNINQNRQNVPQVGVVDVTAVVKRNTIVAGLED</sequence>
<keyword evidence="5" id="KW-0479">Metal-binding</keyword>
<keyword evidence="10" id="KW-1185">Reference proteome</keyword>
<dbReference type="Pfam" id="PF13359">
    <property type="entry name" value="DDE_Tnp_4"/>
    <property type="match status" value="1"/>
</dbReference>
<evidence type="ECO:0000259" key="8">
    <source>
        <dbReference type="Pfam" id="PF13359"/>
    </source>
</evidence>
<evidence type="ECO:0000256" key="2">
    <source>
        <dbReference type="ARBA" id="ARBA00004123"/>
    </source>
</evidence>